<sequence length="917" mass="105027">MPPPQHLLSPRLRGFVCKSCLSKLRAPRRQQLPWVTRTYASDDKPKRRKGAWDLPHGTVRYFEQTRDGVRTELKDEEDDDDAEFTESVKEQLRQLEERTGKTMYDLDEQDLQDILHGTLANTQEEDPLKGFPDPAEIEKDLTAMAAHNQDIQAQMDLINSFDLENLSEEDRVRLREGLLGSVKKDKSPPIPHQPESRVPGGNRGSNETNFPVLPISSFPTRSHTYLRGLEKCVYHTGAEGSSFKRPLRRRSRLESALSDDAIRTRKTWRSYAMCRSALVSSPQLVPLRFWAALWDILGLEDVHNLDRLLHLKTLGDDMLKAGVHMRLDQRLLYIEATFIVADQASAIQTWEFMGRNLAESSSRGKYWDLGTRMFCRHGLIDRAISCAENILDHTKDPTDFRLLLPIIGAVLRSDDKSSMQRAWALYIRLRFNIGAKITMEDYDSLISMFMEANHREQALSVFKDMMLTGDARRADRDSISRYTNGVGRSAILSSLKILPSELDWQDFKVVDRLPARLNNRVFFASWMKKLIGDGEIESAEKVFHLMQDHGIRPSSISTNGLIGAWYRKGNMKYREKADALAWQMIRERQNVVALRDQKLSTERLQRPIRPVISEDKPDSRPVNLVSYATIETFEILLEQYRQRQKYSLIPSLFEALTEARIKPNVGFMNQLLMTDMKAQSPLWALNTYRSLTDPTKSAGSIVRPNFDTYQILWEMMARDSDPVSVRSKNPYKLVQPRTMFKEMVYHLKSQKGPIPNDLYQTMILCFCLHKDQVGTAVALRALQFFFGNFPTEVTARAVVLQIARQGLMNEAGLSASRRLNVKAEVTQRRIHVVTQALASLREHRVEVLSEQGIDFEGLEGDVKLEETLLLLSQLLRYGYEHKPVTGVELEAAPEACRRAAKQMGVPECKPWESESDV</sequence>
<evidence type="ECO:0008006" key="6">
    <source>
        <dbReference type="Google" id="ProtNLM"/>
    </source>
</evidence>
<evidence type="ECO:0000256" key="3">
    <source>
        <dbReference type="SAM" id="MobiDB-lite"/>
    </source>
</evidence>
<dbReference type="STRING" id="149040.A0A194XVL8"/>
<dbReference type="PANTHER" id="PTHR47942:SF63">
    <property type="entry name" value="PENTATRICOPEPTIDE REPEAT-CONTAINING PROTEIN"/>
    <property type="match status" value="1"/>
</dbReference>
<name>A0A194XVL8_MOLSC</name>
<dbReference type="KEGG" id="psco:LY89DRAFT_712987"/>
<dbReference type="InterPro" id="IPR051222">
    <property type="entry name" value="PPR/CCM1_RNA-binding"/>
</dbReference>
<dbReference type="InterPro" id="IPR002885">
    <property type="entry name" value="PPR_rpt"/>
</dbReference>
<evidence type="ECO:0000313" key="4">
    <source>
        <dbReference type="EMBL" id="KUJ24049.1"/>
    </source>
</evidence>
<evidence type="ECO:0000313" key="5">
    <source>
        <dbReference type="Proteomes" id="UP000070700"/>
    </source>
</evidence>
<evidence type="ECO:0000256" key="1">
    <source>
        <dbReference type="ARBA" id="ARBA00022737"/>
    </source>
</evidence>
<dbReference type="Proteomes" id="UP000070700">
    <property type="component" value="Unassembled WGS sequence"/>
</dbReference>
<keyword evidence="1" id="KW-0677">Repeat</keyword>
<dbReference type="AlphaFoldDB" id="A0A194XVL8"/>
<dbReference type="GeneID" id="28827742"/>
<dbReference type="EMBL" id="KQ947404">
    <property type="protein sequence ID" value="KUJ24049.1"/>
    <property type="molecule type" value="Genomic_DNA"/>
</dbReference>
<organism evidence="4 5">
    <name type="scientific">Mollisia scopiformis</name>
    <name type="common">Conifer needle endophyte fungus</name>
    <name type="synonym">Phialocephala scopiformis</name>
    <dbReference type="NCBI Taxonomy" id="149040"/>
    <lineage>
        <taxon>Eukaryota</taxon>
        <taxon>Fungi</taxon>
        <taxon>Dikarya</taxon>
        <taxon>Ascomycota</taxon>
        <taxon>Pezizomycotina</taxon>
        <taxon>Leotiomycetes</taxon>
        <taxon>Helotiales</taxon>
        <taxon>Mollisiaceae</taxon>
        <taxon>Mollisia</taxon>
    </lineage>
</organism>
<keyword evidence="5" id="KW-1185">Reference proteome</keyword>
<dbReference type="Gene3D" id="1.25.40.10">
    <property type="entry name" value="Tetratricopeptide repeat domain"/>
    <property type="match status" value="1"/>
</dbReference>
<dbReference type="OrthoDB" id="185373at2759"/>
<dbReference type="RefSeq" id="XP_018078404.1">
    <property type="nucleotide sequence ID" value="XM_018218016.1"/>
</dbReference>
<protein>
    <recommendedName>
        <fullName evidence="6">Pentatricopeptide repeat protein</fullName>
    </recommendedName>
</protein>
<evidence type="ECO:0000256" key="2">
    <source>
        <dbReference type="PROSITE-ProRule" id="PRU00708"/>
    </source>
</evidence>
<dbReference type="PANTHER" id="PTHR47942">
    <property type="entry name" value="TETRATRICOPEPTIDE REPEAT (TPR)-LIKE SUPERFAMILY PROTEIN-RELATED"/>
    <property type="match status" value="1"/>
</dbReference>
<dbReference type="InParanoid" id="A0A194XVL8"/>
<gene>
    <name evidence="4" type="ORF">LY89DRAFT_712987</name>
</gene>
<accession>A0A194XVL8</accession>
<reference evidence="4 5" key="1">
    <citation type="submission" date="2015-10" db="EMBL/GenBank/DDBJ databases">
        <title>Full genome of DAOMC 229536 Phialocephala scopiformis, a fungal endophyte of spruce producing the potent anti-insectan compound rugulosin.</title>
        <authorList>
            <consortium name="DOE Joint Genome Institute"/>
            <person name="Walker A.K."/>
            <person name="Frasz S.L."/>
            <person name="Seifert K.A."/>
            <person name="Miller J.D."/>
            <person name="Mondo S.J."/>
            <person name="Labutti K."/>
            <person name="Lipzen A."/>
            <person name="Dockter R."/>
            <person name="Kennedy M."/>
            <person name="Grigoriev I.V."/>
            <person name="Spatafora J.W."/>
        </authorList>
    </citation>
    <scope>NUCLEOTIDE SEQUENCE [LARGE SCALE GENOMIC DNA]</scope>
    <source>
        <strain evidence="4 5">CBS 120377</strain>
    </source>
</reference>
<proteinExistence type="predicted"/>
<feature type="region of interest" description="Disordered" evidence="3">
    <location>
        <begin position="180"/>
        <end position="213"/>
    </location>
</feature>
<feature type="repeat" description="PPR" evidence="2">
    <location>
        <begin position="519"/>
        <end position="553"/>
    </location>
</feature>
<dbReference type="PROSITE" id="PS51375">
    <property type="entry name" value="PPR"/>
    <property type="match status" value="1"/>
</dbReference>
<dbReference type="NCBIfam" id="TIGR00756">
    <property type="entry name" value="PPR"/>
    <property type="match status" value="1"/>
</dbReference>
<dbReference type="InterPro" id="IPR011990">
    <property type="entry name" value="TPR-like_helical_dom_sf"/>
</dbReference>